<evidence type="ECO:0000313" key="1">
    <source>
        <dbReference type="EMBL" id="MCY1010551.1"/>
    </source>
</evidence>
<gene>
    <name evidence="1" type="ORF">OV079_34305</name>
</gene>
<organism evidence="1 2">
    <name type="scientific">Nannocystis pusilla</name>
    <dbReference type="NCBI Taxonomy" id="889268"/>
    <lineage>
        <taxon>Bacteria</taxon>
        <taxon>Pseudomonadati</taxon>
        <taxon>Myxococcota</taxon>
        <taxon>Polyangia</taxon>
        <taxon>Nannocystales</taxon>
        <taxon>Nannocystaceae</taxon>
        <taxon>Nannocystis</taxon>
    </lineage>
</organism>
<proteinExistence type="predicted"/>
<dbReference type="RefSeq" id="WP_267773559.1">
    <property type="nucleotide sequence ID" value="NZ_JAPNKE010000002.1"/>
</dbReference>
<dbReference type="AlphaFoldDB" id="A0A9X3F352"/>
<name>A0A9X3F352_9BACT</name>
<evidence type="ECO:0000313" key="2">
    <source>
        <dbReference type="Proteomes" id="UP001150924"/>
    </source>
</evidence>
<dbReference type="PROSITE" id="PS51257">
    <property type="entry name" value="PROKAR_LIPOPROTEIN"/>
    <property type="match status" value="1"/>
</dbReference>
<protein>
    <recommendedName>
        <fullName evidence="3">Lipoprotein</fullName>
    </recommendedName>
</protein>
<dbReference type="EMBL" id="JAPNKE010000002">
    <property type="protein sequence ID" value="MCY1010551.1"/>
    <property type="molecule type" value="Genomic_DNA"/>
</dbReference>
<comment type="caution">
    <text evidence="1">The sequence shown here is derived from an EMBL/GenBank/DDBJ whole genome shotgun (WGS) entry which is preliminary data.</text>
</comment>
<reference evidence="1" key="1">
    <citation type="submission" date="2022-11" db="EMBL/GenBank/DDBJ databases">
        <title>Minimal conservation of predation-associated metabolite biosynthetic gene clusters underscores biosynthetic potential of Myxococcota including descriptions for ten novel species: Archangium lansinium sp. nov., Myxococcus landrumus sp. nov., Nannocystis bai.</title>
        <authorList>
            <person name="Ahearne A."/>
            <person name="Stevens C."/>
            <person name="Phillips K."/>
        </authorList>
    </citation>
    <scope>NUCLEOTIDE SEQUENCE</scope>
    <source>
        <strain evidence="1">Na p29</strain>
    </source>
</reference>
<accession>A0A9X3F352</accession>
<sequence length="218" mass="22555">MRHIVLIPWLAVAAAGCNYESGGGTAPATDSAVMTDGVEATAGDGTSTTLGATGSATGATTEVAVSYCHGFQAAAGAPFLSLYIVGGELLTDGAQWPIECSEGRWMFGLYPSLGGWDPHADQVRLTVEVDVEGYELDSEHHFFSDEVDYHIGCDNPWAGLIGVAPVYLPEGVSEPGQLDGKPAKVLVTVLAGDMELRAEASVTLSAPPDVLLQGCTSP</sequence>
<dbReference type="Proteomes" id="UP001150924">
    <property type="component" value="Unassembled WGS sequence"/>
</dbReference>
<keyword evidence="2" id="KW-1185">Reference proteome</keyword>
<evidence type="ECO:0008006" key="3">
    <source>
        <dbReference type="Google" id="ProtNLM"/>
    </source>
</evidence>